<evidence type="ECO:0000313" key="2">
    <source>
        <dbReference type="EMBL" id="MYM54564.1"/>
    </source>
</evidence>
<organism evidence="2 3">
    <name type="scientific">Thalassovita mangrovi</name>
    <dbReference type="NCBI Taxonomy" id="2692236"/>
    <lineage>
        <taxon>Bacteria</taxon>
        <taxon>Pseudomonadati</taxon>
        <taxon>Pseudomonadota</taxon>
        <taxon>Alphaproteobacteria</taxon>
        <taxon>Rhodobacterales</taxon>
        <taxon>Roseobacteraceae</taxon>
        <taxon>Thalassovita</taxon>
    </lineage>
</organism>
<keyword evidence="1" id="KW-0472">Membrane</keyword>
<dbReference type="RefSeq" id="WP_160972250.1">
    <property type="nucleotide sequence ID" value="NZ_WWEN01000002.1"/>
</dbReference>
<keyword evidence="3" id="KW-1185">Reference proteome</keyword>
<sequence>MLRIAEYHFDGLDPLQWAKMFALAVLWVLLFVTARHLSAAEGVAMVSLVSFFTALVWRGIVSSTQSGCWLTSTHFHIYYGDKHWSFPLSGIVAISGRSGPLSLTPPHLELTGGRKLRLPLTALPPTRRLRLWFADSAIRVDALHKAA</sequence>
<keyword evidence="1" id="KW-1133">Transmembrane helix</keyword>
<gene>
    <name evidence="2" type="ORF">GR167_04555</name>
</gene>
<evidence type="ECO:0000256" key="1">
    <source>
        <dbReference type="SAM" id="Phobius"/>
    </source>
</evidence>
<comment type="caution">
    <text evidence="2">The sequence shown here is derived from an EMBL/GenBank/DDBJ whole genome shotgun (WGS) entry which is preliminary data.</text>
</comment>
<dbReference type="AlphaFoldDB" id="A0A6L8LEW6"/>
<keyword evidence="1" id="KW-0812">Transmembrane</keyword>
<name>A0A6L8LEW6_9RHOB</name>
<evidence type="ECO:0000313" key="3">
    <source>
        <dbReference type="Proteomes" id="UP000479043"/>
    </source>
</evidence>
<dbReference type="EMBL" id="WWEN01000002">
    <property type="protein sequence ID" value="MYM54564.1"/>
    <property type="molecule type" value="Genomic_DNA"/>
</dbReference>
<reference evidence="2 3" key="1">
    <citation type="submission" date="2020-01" db="EMBL/GenBank/DDBJ databases">
        <authorList>
            <person name="Chen S."/>
        </authorList>
    </citation>
    <scope>NUCLEOTIDE SEQUENCE [LARGE SCALE GENOMIC DNA]</scope>
    <source>
        <strain evidence="2 3">GS-10</strain>
    </source>
</reference>
<proteinExistence type="predicted"/>
<evidence type="ECO:0008006" key="4">
    <source>
        <dbReference type="Google" id="ProtNLM"/>
    </source>
</evidence>
<protein>
    <recommendedName>
        <fullName evidence="4">Toxin CptA</fullName>
    </recommendedName>
</protein>
<dbReference type="Proteomes" id="UP000479043">
    <property type="component" value="Unassembled WGS sequence"/>
</dbReference>
<feature type="transmembrane region" description="Helical" evidence="1">
    <location>
        <begin position="20"/>
        <end position="37"/>
    </location>
</feature>
<feature type="transmembrane region" description="Helical" evidence="1">
    <location>
        <begin position="43"/>
        <end position="61"/>
    </location>
</feature>
<accession>A0A6L8LEW6</accession>